<evidence type="ECO:0000259" key="2">
    <source>
        <dbReference type="PROSITE" id="PS50042"/>
    </source>
</evidence>
<feature type="domain" description="Cyclic nucleotide-binding" evidence="2">
    <location>
        <begin position="199"/>
        <end position="256"/>
    </location>
</feature>
<proteinExistence type="predicted"/>
<sequence length="440" mass="50789">MIESLKLYFEDQKSWWVFLYNVIFAFVLAVFVMLMDSRYWGDLDALPSVMLTSQNFAQMILSSLAGSLFAVATFTFATMLSVMSYYASSFGPRTIENFLFRKVSTQTLGIYLGGFVYCLVSLFFMRESADEYLILSGTVALMYGLASVLFFIRFVYDISQSVQHNQVIKGLFQRASKIISQNKQFFQEAEFVNQLPSIQGGASQSVYSLKKGYLDFVDIDRLYDLSKECHCLIILKVRNGDFVGEGAVLAEVYSPKKQKEWEQFQEKLNRCFIFQHEPSSMYNPDFALSKLTDIALRSASPSINDPNTISHVFRYQSILLGELGQAPARYAVYTDKVELSSSQKIEVGVCYDFCPFQKILFQNFGQLVQYIARDAYLIRDLYEALYFIGLNSSHRHQEVIKEFVNYLTDKITRHFTSEYDQRMFQEVTERIAMLRHTTED</sequence>
<dbReference type="Pfam" id="PF10011">
    <property type="entry name" value="DUF2254"/>
    <property type="match status" value="1"/>
</dbReference>
<organism evidence="3 4">
    <name type="scientific">Facklamia miroungae</name>
    <dbReference type="NCBI Taxonomy" id="120956"/>
    <lineage>
        <taxon>Bacteria</taxon>
        <taxon>Bacillati</taxon>
        <taxon>Bacillota</taxon>
        <taxon>Bacilli</taxon>
        <taxon>Lactobacillales</taxon>
        <taxon>Aerococcaceae</taxon>
        <taxon>Facklamia</taxon>
    </lineage>
</organism>
<reference evidence="3 4" key="1">
    <citation type="submission" date="2016-10" db="EMBL/GenBank/DDBJ databases">
        <authorList>
            <person name="de Groot N.N."/>
        </authorList>
    </citation>
    <scope>NUCLEOTIDE SEQUENCE [LARGE SCALE GENOMIC DNA]</scope>
    <source>
        <strain evidence="3 4">ATCC BAA-466</strain>
    </source>
</reference>
<dbReference type="RefSeq" id="WP_090289578.1">
    <property type="nucleotide sequence ID" value="NZ_FNCK01000003.1"/>
</dbReference>
<evidence type="ECO:0000313" key="4">
    <source>
        <dbReference type="Proteomes" id="UP000199708"/>
    </source>
</evidence>
<name>A0A1G7RVN1_9LACT</name>
<dbReference type="EMBL" id="FNCK01000003">
    <property type="protein sequence ID" value="SDG13840.1"/>
    <property type="molecule type" value="Genomic_DNA"/>
</dbReference>
<feature type="transmembrane region" description="Helical" evidence="1">
    <location>
        <begin position="132"/>
        <end position="156"/>
    </location>
</feature>
<protein>
    <submittedName>
        <fullName evidence="3">Uncharacterized membrane protein</fullName>
    </submittedName>
</protein>
<dbReference type="InterPro" id="IPR000595">
    <property type="entry name" value="cNMP-bd_dom"/>
</dbReference>
<accession>A0A1G7RVN1</accession>
<feature type="transmembrane region" description="Helical" evidence="1">
    <location>
        <begin position="56"/>
        <end position="88"/>
    </location>
</feature>
<evidence type="ECO:0000313" key="3">
    <source>
        <dbReference type="EMBL" id="SDG13840.1"/>
    </source>
</evidence>
<keyword evidence="1" id="KW-0812">Transmembrane</keyword>
<feature type="transmembrane region" description="Helical" evidence="1">
    <location>
        <begin position="15"/>
        <end position="35"/>
    </location>
</feature>
<keyword evidence="1" id="KW-1133">Transmembrane helix</keyword>
<dbReference type="Proteomes" id="UP000199708">
    <property type="component" value="Unassembled WGS sequence"/>
</dbReference>
<feature type="transmembrane region" description="Helical" evidence="1">
    <location>
        <begin position="108"/>
        <end position="125"/>
    </location>
</feature>
<dbReference type="OrthoDB" id="2955631at2"/>
<evidence type="ECO:0000256" key="1">
    <source>
        <dbReference type="SAM" id="Phobius"/>
    </source>
</evidence>
<dbReference type="AlphaFoldDB" id="A0A1G7RVN1"/>
<keyword evidence="1" id="KW-0472">Membrane</keyword>
<dbReference type="STRING" id="120956.SAMN05421791_103166"/>
<dbReference type="PROSITE" id="PS50042">
    <property type="entry name" value="CNMP_BINDING_3"/>
    <property type="match status" value="1"/>
</dbReference>
<keyword evidence="4" id="KW-1185">Reference proteome</keyword>
<gene>
    <name evidence="3" type="ORF">SAMN05421791_103166</name>
</gene>
<dbReference type="InterPro" id="IPR018723">
    <property type="entry name" value="DUF2254_membrane"/>
</dbReference>